<comment type="caution">
    <text evidence="2">The sequence shown here is derived from an EMBL/GenBank/DDBJ whole genome shotgun (WGS) entry which is preliminary data.</text>
</comment>
<reference evidence="3" key="1">
    <citation type="journal article" date="2019" name="Int. J. Syst. Evol. Microbiol.">
        <title>The Global Catalogue of Microorganisms (GCM) 10K type strain sequencing project: providing services to taxonomists for standard genome sequencing and annotation.</title>
        <authorList>
            <consortium name="The Broad Institute Genomics Platform"/>
            <consortium name="The Broad Institute Genome Sequencing Center for Infectious Disease"/>
            <person name="Wu L."/>
            <person name="Ma J."/>
        </authorList>
    </citation>
    <scope>NUCLEOTIDE SEQUENCE [LARGE SCALE GENOMIC DNA]</scope>
    <source>
        <strain evidence="3">JCM 17342</strain>
    </source>
</reference>
<name>A0ABP7SCA3_9PSEU</name>
<protein>
    <submittedName>
        <fullName evidence="2">Uncharacterized protein</fullName>
    </submittedName>
</protein>
<dbReference type="InterPro" id="IPR016136">
    <property type="entry name" value="DNA_helicase_N/primase_C"/>
</dbReference>
<feature type="compositionally biased region" description="Pro residues" evidence="1">
    <location>
        <begin position="32"/>
        <end position="42"/>
    </location>
</feature>
<evidence type="ECO:0000313" key="3">
    <source>
        <dbReference type="Proteomes" id="UP001501747"/>
    </source>
</evidence>
<sequence>MADTDPTPVIVQQPTAADPPNPPPQKASASEPPAPATDPEPSPGEGAPSADPEPVRVANPVVFSSTHPRLTATGSFDSHDQVLRAMADLYEQQPELASEHALLGSLTHAPAMLAQLAFLAPRAFSTEETQAVWGCLAGLQRDGALFDVASLADEPARQRAATENYSKLLHALRNPPASYTPIKLADPAPVIAMMRATAPPESVPLQGTYAPQAQAHLAQRVVTAKVKRSLDALGGIIQSAGGIQPASTTPAPAPYPATTKLATAEGILAQLSTHAQNLANSMQRPDVASASAPAHARRVKIPQLLRPVLRPVRSYYEQRLLHVMMHGGDLSGVPAPILALGPDVFSKPEHANLWRTIHDIRGRGAPVNFPEVFAETKRPGFVHKPVPSTLSFLKWAGTPSAGVGTVNRALVTIVGSAQLEASQSRLDKKTLAVLTGNGPVETHDAVQAVSTVLNALSRRAQASSWAEPTRAPRSASR</sequence>
<evidence type="ECO:0000313" key="2">
    <source>
        <dbReference type="EMBL" id="GAA4009735.1"/>
    </source>
</evidence>
<dbReference type="RefSeq" id="WP_344875973.1">
    <property type="nucleotide sequence ID" value="NZ_BAABAL010000012.1"/>
</dbReference>
<dbReference type="InterPro" id="IPR036185">
    <property type="entry name" value="DNA_heli_DnaB-like_N_sf"/>
</dbReference>
<dbReference type="SUPFAM" id="SSF48024">
    <property type="entry name" value="N-terminal domain of DnaB helicase"/>
    <property type="match status" value="1"/>
</dbReference>
<accession>A0ABP7SCA3</accession>
<dbReference type="EMBL" id="BAABAL010000012">
    <property type="protein sequence ID" value="GAA4009735.1"/>
    <property type="molecule type" value="Genomic_DNA"/>
</dbReference>
<proteinExistence type="predicted"/>
<keyword evidence="3" id="KW-1185">Reference proteome</keyword>
<gene>
    <name evidence="2" type="ORF">GCM10022247_34840</name>
</gene>
<evidence type="ECO:0000256" key="1">
    <source>
        <dbReference type="SAM" id="MobiDB-lite"/>
    </source>
</evidence>
<dbReference type="Gene3D" id="1.10.860.10">
    <property type="entry name" value="DNAb Helicase, Chain A"/>
    <property type="match status" value="2"/>
</dbReference>
<feature type="region of interest" description="Disordered" evidence="1">
    <location>
        <begin position="1"/>
        <end position="55"/>
    </location>
</feature>
<organism evidence="2 3">
    <name type="scientific">Allokutzneria multivorans</name>
    <dbReference type="NCBI Taxonomy" id="1142134"/>
    <lineage>
        <taxon>Bacteria</taxon>
        <taxon>Bacillati</taxon>
        <taxon>Actinomycetota</taxon>
        <taxon>Actinomycetes</taxon>
        <taxon>Pseudonocardiales</taxon>
        <taxon>Pseudonocardiaceae</taxon>
        <taxon>Allokutzneria</taxon>
    </lineage>
</organism>
<dbReference type="Proteomes" id="UP001501747">
    <property type="component" value="Unassembled WGS sequence"/>
</dbReference>